<evidence type="ECO:0000313" key="3">
    <source>
        <dbReference type="EMBL" id="KAJ3600256.1"/>
    </source>
</evidence>
<feature type="region of interest" description="Disordered" evidence="1">
    <location>
        <begin position="1"/>
        <end position="48"/>
    </location>
</feature>
<sequence length="227" mass="25636">MRAESADQSEGSGSADGSGRTENQNDLGTRETGPKQPRLDQYPSTSVGKQQRSFQKKWFDSFDWLEYSLSRNSSYCFSCKLFGKHNPRANKDALLSTEGFKNWKRALDSYREHEASAAHKSSLLAWKQYRTTLTEGDVVDQMNVGNVAQITERREYLRRIVAVTSLLGKQGIAFRGHEETDSSLNQGNFLEIMKLLETFDPFLQNYQAPSHSTYLSPGSQNGMIVLC</sequence>
<reference evidence="3" key="1">
    <citation type="submission" date="2022-07" db="EMBL/GenBank/DDBJ databases">
        <title>Chromosome-level genome of Muraenolepis orangiensis.</title>
        <authorList>
            <person name="Kim J."/>
        </authorList>
    </citation>
    <scope>NUCLEOTIDE SEQUENCE</scope>
    <source>
        <strain evidence="3">KU_S4_2022</strain>
        <tissue evidence="3">Muscle</tissue>
    </source>
</reference>
<proteinExistence type="predicted"/>
<dbReference type="PANTHER" id="PTHR45749">
    <property type="match status" value="1"/>
</dbReference>
<feature type="domain" description="TTF-type" evidence="2">
    <location>
        <begin position="50"/>
        <end position="136"/>
    </location>
</feature>
<dbReference type="Proteomes" id="UP001148018">
    <property type="component" value="Unassembled WGS sequence"/>
</dbReference>
<dbReference type="OrthoDB" id="6617140at2759"/>
<organism evidence="3 4">
    <name type="scientific">Muraenolepis orangiensis</name>
    <name type="common">Patagonian moray cod</name>
    <dbReference type="NCBI Taxonomy" id="630683"/>
    <lineage>
        <taxon>Eukaryota</taxon>
        <taxon>Metazoa</taxon>
        <taxon>Chordata</taxon>
        <taxon>Craniata</taxon>
        <taxon>Vertebrata</taxon>
        <taxon>Euteleostomi</taxon>
        <taxon>Actinopterygii</taxon>
        <taxon>Neopterygii</taxon>
        <taxon>Teleostei</taxon>
        <taxon>Neoteleostei</taxon>
        <taxon>Acanthomorphata</taxon>
        <taxon>Zeiogadaria</taxon>
        <taxon>Gadariae</taxon>
        <taxon>Gadiformes</taxon>
        <taxon>Muraenolepidoidei</taxon>
        <taxon>Muraenolepididae</taxon>
        <taxon>Muraenolepis</taxon>
    </lineage>
</organism>
<protein>
    <recommendedName>
        <fullName evidence="2">TTF-type domain-containing protein</fullName>
    </recommendedName>
</protein>
<dbReference type="AlphaFoldDB" id="A0A9Q0E6M7"/>
<dbReference type="EMBL" id="JANIIK010000047">
    <property type="protein sequence ID" value="KAJ3600256.1"/>
    <property type="molecule type" value="Genomic_DNA"/>
</dbReference>
<accession>A0A9Q0E6M7</accession>
<keyword evidence="4" id="KW-1185">Reference proteome</keyword>
<evidence type="ECO:0000313" key="4">
    <source>
        <dbReference type="Proteomes" id="UP001148018"/>
    </source>
</evidence>
<evidence type="ECO:0000259" key="2">
    <source>
        <dbReference type="SMART" id="SM00597"/>
    </source>
</evidence>
<evidence type="ECO:0000256" key="1">
    <source>
        <dbReference type="SAM" id="MobiDB-lite"/>
    </source>
</evidence>
<dbReference type="SMART" id="SM00597">
    <property type="entry name" value="ZnF_TTF"/>
    <property type="match status" value="1"/>
</dbReference>
<dbReference type="PANTHER" id="PTHR45749:SF37">
    <property type="entry name" value="OS05G0311600 PROTEIN"/>
    <property type="match status" value="1"/>
</dbReference>
<gene>
    <name evidence="3" type="ORF">NHX12_031242</name>
</gene>
<comment type="caution">
    <text evidence="3">The sequence shown here is derived from an EMBL/GenBank/DDBJ whole genome shotgun (WGS) entry which is preliminary data.</text>
</comment>
<dbReference type="InterPro" id="IPR006580">
    <property type="entry name" value="Znf_TTF"/>
</dbReference>
<feature type="compositionally biased region" description="Polar residues" evidence="1">
    <location>
        <begin position="1"/>
        <end position="12"/>
    </location>
</feature>
<name>A0A9Q0E6M7_9TELE</name>